<evidence type="ECO:0000256" key="13">
    <source>
        <dbReference type="ARBA" id="ARBA00023140"/>
    </source>
</evidence>
<evidence type="ECO:0000256" key="16">
    <source>
        <dbReference type="ARBA" id="ARBA00044454"/>
    </source>
</evidence>
<evidence type="ECO:0000313" key="28">
    <source>
        <dbReference type="EMBL" id="KAG8232273.1"/>
    </source>
</evidence>
<dbReference type="InterPro" id="IPR012001">
    <property type="entry name" value="Thiamin_PyroP_enz_TPP-bd_dom"/>
</dbReference>
<evidence type="ECO:0000313" key="29">
    <source>
        <dbReference type="Proteomes" id="UP000792457"/>
    </source>
</evidence>
<evidence type="ECO:0000256" key="10">
    <source>
        <dbReference type="ARBA" id="ARBA00022842"/>
    </source>
</evidence>
<dbReference type="EC" id="4.1.2.63" evidence="17"/>
<evidence type="ECO:0000259" key="27">
    <source>
        <dbReference type="Pfam" id="PF02776"/>
    </source>
</evidence>
<feature type="domain" description="Thiamine pyrophosphate enzyme central" evidence="25">
    <location>
        <begin position="199"/>
        <end position="326"/>
    </location>
</feature>
<keyword evidence="11 24" id="KW-0786">Thiamine pyrophosphate</keyword>
<dbReference type="Gene3D" id="3.40.50.1220">
    <property type="entry name" value="TPP-binding domain"/>
    <property type="match status" value="1"/>
</dbReference>
<evidence type="ECO:0000256" key="24">
    <source>
        <dbReference type="RuleBase" id="RU362132"/>
    </source>
</evidence>
<keyword evidence="7" id="KW-0597">Phosphoprotein</keyword>
<comment type="catalytic activity">
    <reaction evidence="15">
        <text>a 2-hydroxy-3-methyl fatty acyl-CoA = a 2-methyl-branched fatty aldehyde + formyl-CoA</text>
        <dbReference type="Rhea" id="RHEA:25375"/>
        <dbReference type="ChEBI" id="CHEBI:49188"/>
        <dbReference type="ChEBI" id="CHEBI:57376"/>
        <dbReference type="ChEBI" id="CHEBI:58783"/>
        <dbReference type="EC" id="4.1.2.63"/>
    </reaction>
    <physiologicalReaction direction="left-to-right" evidence="15">
        <dbReference type="Rhea" id="RHEA:25376"/>
    </physiologicalReaction>
</comment>
<comment type="cofactor">
    <cofactor evidence="2">
        <name>thiamine diphosphate</name>
        <dbReference type="ChEBI" id="CHEBI:58937"/>
    </cofactor>
</comment>
<dbReference type="GO" id="GO:0000287">
    <property type="term" value="F:magnesium ion binding"/>
    <property type="evidence" value="ECO:0007669"/>
    <property type="project" value="InterPro"/>
</dbReference>
<evidence type="ECO:0000256" key="14">
    <source>
        <dbReference type="ARBA" id="ARBA00023239"/>
    </source>
</evidence>
<dbReference type="Proteomes" id="UP000792457">
    <property type="component" value="Unassembled WGS sequence"/>
</dbReference>
<dbReference type="OrthoDB" id="16262at2759"/>
<comment type="catalytic activity">
    <reaction evidence="16">
        <text>an (R)-2-hydroxy-long-chain-fatty acyl-CoA = a long-chain fatty aldehyde + formyl-CoA</text>
        <dbReference type="Rhea" id="RHEA:67444"/>
        <dbReference type="ChEBI" id="CHEBI:17176"/>
        <dbReference type="ChEBI" id="CHEBI:57376"/>
        <dbReference type="ChEBI" id="CHEBI:170012"/>
        <dbReference type="EC" id="4.1.2.63"/>
    </reaction>
    <physiologicalReaction direction="left-to-right" evidence="16">
        <dbReference type="Rhea" id="RHEA:67445"/>
    </physiologicalReaction>
</comment>
<evidence type="ECO:0000256" key="1">
    <source>
        <dbReference type="ARBA" id="ARBA00001946"/>
    </source>
</evidence>
<keyword evidence="12" id="KW-0443">Lipid metabolism</keyword>
<dbReference type="InterPro" id="IPR012000">
    <property type="entry name" value="Thiamin_PyroP_enz_cen_dom"/>
</dbReference>
<evidence type="ECO:0000259" key="25">
    <source>
        <dbReference type="Pfam" id="PF00205"/>
    </source>
</evidence>
<dbReference type="FunFam" id="3.40.50.970:FF:000038">
    <property type="entry name" value="2-hydroxyacyl-CoA lyase 1 isoform X1"/>
    <property type="match status" value="1"/>
</dbReference>
<evidence type="ECO:0000256" key="21">
    <source>
        <dbReference type="ARBA" id="ARBA00069582"/>
    </source>
</evidence>
<evidence type="ECO:0000256" key="19">
    <source>
        <dbReference type="ARBA" id="ARBA00050321"/>
    </source>
</evidence>
<dbReference type="Pfam" id="PF02776">
    <property type="entry name" value="TPP_enzyme_N"/>
    <property type="match status" value="1"/>
</dbReference>
<dbReference type="SUPFAM" id="SSF52518">
    <property type="entry name" value="Thiamin diphosphate-binding fold (THDP-binding)"/>
    <property type="match status" value="2"/>
</dbReference>
<comment type="caution">
    <text evidence="28">The sequence shown here is derived from an EMBL/GenBank/DDBJ whole genome shotgun (WGS) entry which is preliminary data.</text>
</comment>
<dbReference type="CDD" id="cd02004">
    <property type="entry name" value="TPP_BZL_OCoD_HPCL"/>
    <property type="match status" value="1"/>
</dbReference>
<dbReference type="GO" id="GO:0001561">
    <property type="term" value="P:fatty acid alpha-oxidation"/>
    <property type="evidence" value="ECO:0007669"/>
    <property type="project" value="TreeGrafter"/>
</dbReference>
<reference evidence="28" key="2">
    <citation type="submission" date="2017-10" db="EMBL/GenBank/DDBJ databases">
        <title>Ladona fulva Genome sequencing and assembly.</title>
        <authorList>
            <person name="Murali S."/>
            <person name="Richards S."/>
            <person name="Bandaranaike D."/>
            <person name="Bellair M."/>
            <person name="Blankenburg K."/>
            <person name="Chao H."/>
            <person name="Dinh H."/>
            <person name="Doddapaneni H."/>
            <person name="Dugan-Rocha S."/>
            <person name="Elkadiri S."/>
            <person name="Gnanaolivu R."/>
            <person name="Hernandez B."/>
            <person name="Skinner E."/>
            <person name="Javaid M."/>
            <person name="Lee S."/>
            <person name="Li M."/>
            <person name="Ming W."/>
            <person name="Munidasa M."/>
            <person name="Muniz J."/>
            <person name="Nguyen L."/>
            <person name="Hughes D."/>
            <person name="Osuji N."/>
            <person name="Pu L.-L."/>
            <person name="Puazo M."/>
            <person name="Qu C."/>
            <person name="Quiroz J."/>
            <person name="Raj R."/>
            <person name="Weissenberger G."/>
            <person name="Xin Y."/>
            <person name="Zou X."/>
            <person name="Han Y."/>
            <person name="Worley K."/>
            <person name="Muzny D."/>
            <person name="Gibbs R."/>
        </authorList>
    </citation>
    <scope>NUCLEOTIDE SEQUENCE</scope>
    <source>
        <strain evidence="28">Sampled in the wild</strain>
    </source>
</reference>
<protein>
    <recommendedName>
        <fullName evidence="21">2-hydroxyacyl-CoA lyase 1</fullName>
        <ecNumber evidence="17">4.1.2.63</ecNumber>
    </recommendedName>
    <alternativeName>
        <fullName evidence="22">2-hydroxyphytanoyl-CoA lyase</fullName>
    </alternativeName>
    <alternativeName>
        <fullName evidence="23">Phytanoyl-CoA 2-hydroxylase 2</fullName>
    </alternativeName>
</protein>
<comment type="similarity">
    <text evidence="5 24">Belongs to the TPP enzyme family.</text>
</comment>
<evidence type="ECO:0000256" key="12">
    <source>
        <dbReference type="ARBA" id="ARBA00023098"/>
    </source>
</evidence>
<evidence type="ECO:0000256" key="7">
    <source>
        <dbReference type="ARBA" id="ARBA00022553"/>
    </source>
</evidence>
<keyword evidence="14" id="KW-0456">Lyase</keyword>
<evidence type="ECO:0000256" key="3">
    <source>
        <dbReference type="ARBA" id="ARBA00004275"/>
    </source>
</evidence>
<dbReference type="PANTHER" id="PTHR43710">
    <property type="entry name" value="2-HYDROXYACYL-COA LYASE"/>
    <property type="match status" value="1"/>
</dbReference>
<dbReference type="Pfam" id="PF02775">
    <property type="entry name" value="TPP_enzyme_C"/>
    <property type="match status" value="1"/>
</dbReference>
<sequence>MQAEDASEEIDGNLILAEALKSQGIEYVFGIVGIPVIELSVAIQQVGIKYIGMRNEQAACYAAQAVGYLTKRPGVCLVVSGPGLLHVIGGMANAQVNCWPLLVIAGSAPEDHEGIGGFQEYPQVEASRLYCKYAARPPNAKLIPTHVEKAVRFATYGRPGATFLDFPANLLTQQVKRGEVLVYPPVPTPPICYPDPKSVKRAAALIMNAKKPLAIVGKGAAYAHAEKELRDLIDFVHIPVLPTPMGKGVVSDMSDYCVSSARTLALSEADVIILFGARLNWMLHFGRPPRFRPDVKIIQIDICPEEFHNSIPYAYALYGDVGVTVKLLTTEFIRNSWKVTLLSSWWHQLLEKCKSNRKTVDNYIKDENPPLNYYTVLNCINRIIPKDSIIVSEGANTMDIGRTMLLNSLPRHRLDAGTFGTMGVGLGYAVAACMWCRDHAPGKRVICVEGDSAFGFSGMEIETMFRYKLPIIIIIVNNNGIYGGFGKNDWESIQESPELGLANPPTALSVNTHYENMMGLFNKKGFFCQTIPQLLDAVNLALAVEDHPSIINVMINPSADRKQQAFSWLTGSKL</sequence>
<evidence type="ECO:0000256" key="9">
    <source>
        <dbReference type="ARBA" id="ARBA00022832"/>
    </source>
</evidence>
<evidence type="ECO:0000256" key="4">
    <source>
        <dbReference type="ARBA" id="ARBA00004872"/>
    </source>
</evidence>
<evidence type="ECO:0000256" key="2">
    <source>
        <dbReference type="ARBA" id="ARBA00001964"/>
    </source>
</evidence>
<dbReference type="InterPro" id="IPR029035">
    <property type="entry name" value="DHS-like_NAD/FAD-binding_dom"/>
</dbReference>
<feature type="domain" description="Thiamine pyrophosphate enzyme N-terminal TPP-binding" evidence="27">
    <location>
        <begin position="15"/>
        <end position="122"/>
    </location>
</feature>
<keyword evidence="8" id="KW-0479">Metal-binding</keyword>
<evidence type="ECO:0000256" key="6">
    <source>
        <dbReference type="ARBA" id="ARBA00011881"/>
    </source>
</evidence>
<comment type="catalytic activity">
    <reaction evidence="19">
        <text>2-hydroxy-3-methylhexadecanoyl-CoA = 2-methylpentadecanal + formyl-CoA</text>
        <dbReference type="Rhea" id="RHEA:25379"/>
        <dbReference type="ChEBI" id="CHEBI:49190"/>
        <dbReference type="ChEBI" id="CHEBI:57376"/>
        <dbReference type="ChEBI" id="CHEBI:58784"/>
    </reaction>
    <physiologicalReaction direction="left-to-right" evidence="19">
        <dbReference type="Rhea" id="RHEA:25380"/>
    </physiologicalReaction>
</comment>
<comment type="catalytic activity">
    <reaction evidence="20">
        <text>2-hydroxyphytanoyl-CoA = 2,6,10,14-tetramethylpentadecanal + formyl-CoA</text>
        <dbReference type="Rhea" id="RHEA:25355"/>
        <dbReference type="ChEBI" id="CHEBI:49189"/>
        <dbReference type="ChEBI" id="CHEBI:57334"/>
        <dbReference type="ChEBI" id="CHEBI:57376"/>
    </reaction>
    <physiologicalReaction direction="left-to-right" evidence="20">
        <dbReference type="Rhea" id="RHEA:25356"/>
    </physiologicalReaction>
</comment>
<dbReference type="InterPro" id="IPR011766">
    <property type="entry name" value="TPP_enzyme_TPP-bd"/>
</dbReference>
<comment type="cofactor">
    <cofactor evidence="1">
        <name>Mg(2+)</name>
        <dbReference type="ChEBI" id="CHEBI:18420"/>
    </cofactor>
</comment>
<evidence type="ECO:0000256" key="18">
    <source>
        <dbReference type="ARBA" id="ARBA00048738"/>
    </source>
</evidence>
<comment type="pathway">
    <text evidence="4">Lipid metabolism; fatty acid metabolism.</text>
</comment>
<evidence type="ECO:0000256" key="5">
    <source>
        <dbReference type="ARBA" id="ARBA00007812"/>
    </source>
</evidence>
<dbReference type="SUPFAM" id="SSF52467">
    <property type="entry name" value="DHS-like NAD/FAD-binding domain"/>
    <property type="match status" value="1"/>
</dbReference>
<proteinExistence type="inferred from homology"/>
<dbReference type="FunFam" id="3.40.50.970:FF:000027">
    <property type="entry name" value="2-hydroxyacyl-CoA lyase 1"/>
    <property type="match status" value="1"/>
</dbReference>
<keyword evidence="13" id="KW-0576">Peroxisome</keyword>
<gene>
    <name evidence="28" type="ORF">J437_LFUL011760</name>
</gene>
<name>A0A8K0KH90_LADFU</name>
<comment type="catalytic activity">
    <reaction evidence="18">
        <text>2-hydroxyoctadecanoyl-CoA = heptadecanal + formyl-CoA</text>
        <dbReference type="Rhea" id="RHEA:55196"/>
        <dbReference type="ChEBI" id="CHEBI:57376"/>
        <dbReference type="ChEBI" id="CHEBI:74116"/>
        <dbReference type="ChEBI" id="CHEBI:138631"/>
    </reaction>
    <physiologicalReaction direction="left-to-right" evidence="18">
        <dbReference type="Rhea" id="RHEA:55197"/>
    </physiologicalReaction>
</comment>
<evidence type="ECO:0000256" key="15">
    <source>
        <dbReference type="ARBA" id="ARBA00044451"/>
    </source>
</evidence>
<evidence type="ECO:0000256" key="20">
    <source>
        <dbReference type="ARBA" id="ARBA00051426"/>
    </source>
</evidence>
<organism evidence="28 29">
    <name type="scientific">Ladona fulva</name>
    <name type="common">Scarce chaser dragonfly</name>
    <name type="synonym">Libellula fulva</name>
    <dbReference type="NCBI Taxonomy" id="123851"/>
    <lineage>
        <taxon>Eukaryota</taxon>
        <taxon>Metazoa</taxon>
        <taxon>Ecdysozoa</taxon>
        <taxon>Arthropoda</taxon>
        <taxon>Hexapoda</taxon>
        <taxon>Insecta</taxon>
        <taxon>Pterygota</taxon>
        <taxon>Palaeoptera</taxon>
        <taxon>Odonata</taxon>
        <taxon>Epiprocta</taxon>
        <taxon>Anisoptera</taxon>
        <taxon>Libelluloidea</taxon>
        <taxon>Libellulidae</taxon>
        <taxon>Ladona</taxon>
    </lineage>
</organism>
<dbReference type="EMBL" id="KZ308608">
    <property type="protein sequence ID" value="KAG8232273.1"/>
    <property type="molecule type" value="Genomic_DNA"/>
</dbReference>
<accession>A0A8K0KH90</accession>
<keyword evidence="29" id="KW-1185">Reference proteome</keyword>
<dbReference type="GO" id="GO:0030976">
    <property type="term" value="F:thiamine pyrophosphate binding"/>
    <property type="evidence" value="ECO:0007669"/>
    <property type="project" value="InterPro"/>
</dbReference>
<comment type="subcellular location">
    <subcellularLocation>
        <location evidence="3">Peroxisome</location>
    </subcellularLocation>
</comment>
<dbReference type="CDD" id="cd07035">
    <property type="entry name" value="TPP_PYR_POX_like"/>
    <property type="match status" value="1"/>
</dbReference>
<keyword evidence="10" id="KW-0460">Magnesium</keyword>
<dbReference type="PANTHER" id="PTHR43710:SF2">
    <property type="entry name" value="2-HYDROXYACYL-COA LYASE 1"/>
    <property type="match status" value="1"/>
</dbReference>
<dbReference type="InterPro" id="IPR029061">
    <property type="entry name" value="THDP-binding"/>
</dbReference>
<keyword evidence="9" id="KW-0276">Fatty acid metabolism</keyword>
<reference evidence="28" key="1">
    <citation type="submission" date="2013-04" db="EMBL/GenBank/DDBJ databases">
        <authorList>
            <person name="Qu J."/>
            <person name="Murali S.C."/>
            <person name="Bandaranaike D."/>
            <person name="Bellair M."/>
            <person name="Blankenburg K."/>
            <person name="Chao H."/>
            <person name="Dinh H."/>
            <person name="Doddapaneni H."/>
            <person name="Downs B."/>
            <person name="Dugan-Rocha S."/>
            <person name="Elkadiri S."/>
            <person name="Gnanaolivu R.D."/>
            <person name="Hernandez B."/>
            <person name="Javaid M."/>
            <person name="Jayaseelan J.C."/>
            <person name="Lee S."/>
            <person name="Li M."/>
            <person name="Ming W."/>
            <person name="Munidasa M."/>
            <person name="Muniz J."/>
            <person name="Nguyen L."/>
            <person name="Ongeri F."/>
            <person name="Osuji N."/>
            <person name="Pu L.-L."/>
            <person name="Puazo M."/>
            <person name="Qu C."/>
            <person name="Quiroz J."/>
            <person name="Raj R."/>
            <person name="Weissenberger G."/>
            <person name="Xin Y."/>
            <person name="Zou X."/>
            <person name="Han Y."/>
            <person name="Richards S."/>
            <person name="Worley K."/>
            <person name="Muzny D."/>
            <person name="Gibbs R."/>
        </authorList>
    </citation>
    <scope>NUCLEOTIDE SEQUENCE</scope>
    <source>
        <strain evidence="28">Sampled in the wild</strain>
    </source>
</reference>
<evidence type="ECO:0000256" key="8">
    <source>
        <dbReference type="ARBA" id="ARBA00022723"/>
    </source>
</evidence>
<evidence type="ECO:0000256" key="23">
    <source>
        <dbReference type="ARBA" id="ARBA00081652"/>
    </source>
</evidence>
<feature type="domain" description="Thiamine pyrophosphate enzyme TPP-binding" evidence="26">
    <location>
        <begin position="394"/>
        <end position="553"/>
    </location>
</feature>
<evidence type="ECO:0000256" key="17">
    <source>
        <dbReference type="ARBA" id="ARBA00044518"/>
    </source>
</evidence>
<dbReference type="GO" id="GO:0106359">
    <property type="term" value="F:2-hydroxyacyl-CoA lyase activity"/>
    <property type="evidence" value="ECO:0007669"/>
    <property type="project" value="UniProtKB-EC"/>
</dbReference>
<dbReference type="GO" id="GO:0005777">
    <property type="term" value="C:peroxisome"/>
    <property type="evidence" value="ECO:0007669"/>
    <property type="project" value="UniProtKB-SubCell"/>
</dbReference>
<dbReference type="FunFam" id="3.40.50.1220:FF:000006">
    <property type="entry name" value="2-hydroxyacyl-CoA lyase 1"/>
    <property type="match status" value="1"/>
</dbReference>
<dbReference type="InterPro" id="IPR045025">
    <property type="entry name" value="HACL1-like"/>
</dbReference>
<dbReference type="AlphaFoldDB" id="A0A8K0KH90"/>
<dbReference type="Pfam" id="PF00205">
    <property type="entry name" value="TPP_enzyme_M"/>
    <property type="match status" value="1"/>
</dbReference>
<evidence type="ECO:0000256" key="22">
    <source>
        <dbReference type="ARBA" id="ARBA00075677"/>
    </source>
</evidence>
<comment type="subunit">
    <text evidence="6">Homotetramer.</text>
</comment>
<evidence type="ECO:0000259" key="26">
    <source>
        <dbReference type="Pfam" id="PF02775"/>
    </source>
</evidence>
<evidence type="ECO:0000256" key="11">
    <source>
        <dbReference type="ARBA" id="ARBA00023052"/>
    </source>
</evidence>
<dbReference type="Gene3D" id="3.40.50.970">
    <property type="match status" value="2"/>
</dbReference>